<keyword evidence="6" id="KW-0804">Transcription</keyword>
<name>A0AAD8KX31_TARER</name>
<evidence type="ECO:0000259" key="7">
    <source>
        <dbReference type="Pfam" id="PF02826"/>
    </source>
</evidence>
<dbReference type="PANTHER" id="PTHR22597:SF22">
    <property type="entry name" value="POLYCOMB GROUP PROTEIN EMBRYONIC FLOWER 2-RELATED"/>
    <property type="match status" value="1"/>
</dbReference>
<organism evidence="9 10">
    <name type="scientific">Tagetes erecta</name>
    <name type="common">African marigold</name>
    <dbReference type="NCBI Taxonomy" id="13708"/>
    <lineage>
        <taxon>Eukaryota</taxon>
        <taxon>Viridiplantae</taxon>
        <taxon>Streptophyta</taxon>
        <taxon>Embryophyta</taxon>
        <taxon>Tracheophyta</taxon>
        <taxon>Spermatophyta</taxon>
        <taxon>Magnoliopsida</taxon>
        <taxon>eudicotyledons</taxon>
        <taxon>Gunneridae</taxon>
        <taxon>Pentapetalae</taxon>
        <taxon>asterids</taxon>
        <taxon>campanulids</taxon>
        <taxon>Asterales</taxon>
        <taxon>Asteraceae</taxon>
        <taxon>Asteroideae</taxon>
        <taxon>Heliantheae alliance</taxon>
        <taxon>Tageteae</taxon>
        <taxon>Tagetes</taxon>
    </lineage>
</organism>
<comment type="caution">
    <text evidence="9">The sequence shown here is derived from an EMBL/GenBank/DDBJ whole genome shotgun (WGS) entry which is preliminary data.</text>
</comment>
<evidence type="ECO:0000256" key="1">
    <source>
        <dbReference type="ARBA" id="ARBA00007416"/>
    </source>
</evidence>
<keyword evidence="2" id="KW-0479">Metal-binding</keyword>
<keyword evidence="3" id="KW-0863">Zinc-finger</keyword>
<evidence type="ECO:0000313" key="10">
    <source>
        <dbReference type="Proteomes" id="UP001229421"/>
    </source>
</evidence>
<dbReference type="GO" id="GO:0031490">
    <property type="term" value="F:chromatin DNA binding"/>
    <property type="evidence" value="ECO:0007669"/>
    <property type="project" value="TreeGrafter"/>
</dbReference>
<dbReference type="Pfam" id="PF02826">
    <property type="entry name" value="2-Hacid_dh_C"/>
    <property type="match status" value="1"/>
</dbReference>
<evidence type="ECO:0000313" key="9">
    <source>
        <dbReference type="EMBL" id="KAK1430747.1"/>
    </source>
</evidence>
<reference evidence="9" key="1">
    <citation type="journal article" date="2023" name="bioRxiv">
        <title>Improved chromosome-level genome assembly for marigold (Tagetes erecta).</title>
        <authorList>
            <person name="Jiang F."/>
            <person name="Yuan L."/>
            <person name="Wang S."/>
            <person name="Wang H."/>
            <person name="Xu D."/>
            <person name="Wang A."/>
            <person name="Fan W."/>
        </authorList>
    </citation>
    <scope>NUCLEOTIDE SEQUENCE</scope>
    <source>
        <strain evidence="9">WSJ</strain>
        <tissue evidence="9">Leaf</tissue>
    </source>
</reference>
<feature type="domain" description="Polycomb protein VEFS-Box" evidence="8">
    <location>
        <begin position="143"/>
        <end position="215"/>
    </location>
</feature>
<dbReference type="InterPro" id="IPR006140">
    <property type="entry name" value="D-isomer_DH_NAD-bd"/>
</dbReference>
<dbReference type="SUPFAM" id="SSF51735">
    <property type="entry name" value="NAD(P)-binding Rossmann-fold domains"/>
    <property type="match status" value="1"/>
</dbReference>
<keyword evidence="4" id="KW-0862">Zinc</keyword>
<dbReference type="GO" id="GO:0005634">
    <property type="term" value="C:nucleus"/>
    <property type="evidence" value="ECO:0007669"/>
    <property type="project" value="UniProtKB-ARBA"/>
</dbReference>
<comment type="similarity">
    <text evidence="1">Belongs to the VEFS (VRN2-EMF2-FIS2-SU(Z)12) family.</text>
</comment>
<dbReference type="Gene3D" id="3.40.50.720">
    <property type="entry name" value="NAD(P)-binding Rossmann-like Domain"/>
    <property type="match status" value="1"/>
</dbReference>
<dbReference type="Proteomes" id="UP001229421">
    <property type="component" value="Unassembled WGS sequence"/>
</dbReference>
<evidence type="ECO:0000256" key="5">
    <source>
        <dbReference type="ARBA" id="ARBA00023015"/>
    </source>
</evidence>
<dbReference type="GO" id="GO:0051287">
    <property type="term" value="F:NAD binding"/>
    <property type="evidence" value="ECO:0007669"/>
    <property type="project" value="InterPro"/>
</dbReference>
<dbReference type="InterPro" id="IPR019135">
    <property type="entry name" value="Polycomb_protein_VEFS-Box"/>
</dbReference>
<evidence type="ECO:0008006" key="11">
    <source>
        <dbReference type="Google" id="ProtNLM"/>
    </source>
</evidence>
<keyword evidence="10" id="KW-1185">Reference proteome</keyword>
<dbReference type="AlphaFoldDB" id="A0AAD8KX31"/>
<gene>
    <name evidence="9" type="ORF">QVD17_13713</name>
</gene>
<keyword evidence="5" id="KW-0805">Transcription regulation</keyword>
<dbReference type="CDD" id="cd21553">
    <property type="entry name" value="VEFS-box_EMF2-like"/>
    <property type="match status" value="1"/>
</dbReference>
<evidence type="ECO:0000256" key="6">
    <source>
        <dbReference type="ARBA" id="ARBA00023163"/>
    </source>
</evidence>
<evidence type="ECO:0000256" key="4">
    <source>
        <dbReference type="ARBA" id="ARBA00022833"/>
    </source>
</evidence>
<dbReference type="GO" id="GO:0008270">
    <property type="term" value="F:zinc ion binding"/>
    <property type="evidence" value="ECO:0007669"/>
    <property type="project" value="UniProtKB-KW"/>
</dbReference>
<protein>
    <recommendedName>
        <fullName evidence="11">Polycomb protein VEFS-Box domain-containing protein</fullName>
    </recommendedName>
</protein>
<evidence type="ECO:0000256" key="3">
    <source>
        <dbReference type="ARBA" id="ARBA00022771"/>
    </source>
</evidence>
<proteinExistence type="inferred from homology"/>
<dbReference type="InterPro" id="IPR036291">
    <property type="entry name" value="NAD(P)-bd_dom_sf"/>
</dbReference>
<feature type="domain" description="D-isomer specific 2-hydroxyacid dehydrogenase NAD-binding" evidence="7">
    <location>
        <begin position="25"/>
        <end position="74"/>
    </location>
</feature>
<sequence>MSVSLFGKTLTVLKSSQLLTSSHFTCLSWATSRILNDENFAKMKKGVRIVNVPHDGVIDEDVLVRALDVGIVAQLLCISEGMDLEIYNPNVLGVSSAAGITSSGLESTSQLVPVSSSIAPTTLLQFAKTRKLSIEQTDPRNQSLLHIHRFFHSHRAQPMAPEYVFGEEDSEDEVDDDVADLEDRRMLDDFVDVTKNEKRMMHLWNSFIRNQRCAGRCTYSLGLRGIFIPVWRRLYSDPRITQALNFSTVAATSGFGNSANNVIINNSRFSMTTILPFKVQILLKEIIEGLLREKWKRPRKRRKRQKKKRKKLR</sequence>
<dbReference type="PANTHER" id="PTHR22597">
    <property type="entry name" value="POLYCOMB GROUP PROTEIN"/>
    <property type="match status" value="1"/>
</dbReference>
<dbReference type="Pfam" id="PF09733">
    <property type="entry name" value="VEFS-Box"/>
    <property type="match status" value="1"/>
</dbReference>
<dbReference type="EMBL" id="JAUHHV010000003">
    <property type="protein sequence ID" value="KAK1430747.1"/>
    <property type="molecule type" value="Genomic_DNA"/>
</dbReference>
<accession>A0AAD8KX31</accession>
<evidence type="ECO:0000256" key="2">
    <source>
        <dbReference type="ARBA" id="ARBA00022723"/>
    </source>
</evidence>
<evidence type="ECO:0000259" key="8">
    <source>
        <dbReference type="Pfam" id="PF09733"/>
    </source>
</evidence>